<gene>
    <name evidence="3" type="ORF">H9L01_07920</name>
</gene>
<evidence type="ECO:0000313" key="3">
    <source>
        <dbReference type="EMBL" id="QNN60291.1"/>
    </source>
</evidence>
<dbReference type="RefSeq" id="WP_187533421.1">
    <property type="nucleotide sequence ID" value="NZ_CBCSHU010000007.1"/>
</dbReference>
<proteinExistence type="predicted"/>
<dbReference type="GO" id="GO:0009103">
    <property type="term" value="P:lipopolysaccharide biosynthetic process"/>
    <property type="evidence" value="ECO:0007669"/>
    <property type="project" value="TreeGrafter"/>
</dbReference>
<dbReference type="GO" id="GO:0016757">
    <property type="term" value="F:glycosyltransferase activity"/>
    <property type="evidence" value="ECO:0007669"/>
    <property type="project" value="TreeGrafter"/>
</dbReference>
<protein>
    <submittedName>
        <fullName evidence="3">Glycosyltransferase</fullName>
    </submittedName>
</protein>
<dbReference type="Pfam" id="PF13439">
    <property type="entry name" value="Glyco_transf_4"/>
    <property type="match status" value="1"/>
</dbReference>
<feature type="domain" description="Glycosyltransferase subfamily 4-like N-terminal" evidence="2">
    <location>
        <begin position="18"/>
        <end position="217"/>
    </location>
</feature>
<evidence type="ECO:0000259" key="2">
    <source>
        <dbReference type="Pfam" id="PF13439"/>
    </source>
</evidence>
<keyword evidence="4" id="KW-1185">Reference proteome</keyword>
<dbReference type="Gene3D" id="3.40.50.2000">
    <property type="entry name" value="Glycogen Phosphorylase B"/>
    <property type="match status" value="2"/>
</dbReference>
<name>A0A7G9RXG6_9FIRM</name>
<sequence length="404" mass="46441">MKVIIINSVVDYGSTGKIVRDLYDELKNEGNEVKMVYGRHEPKDLVDTFDISDRFSSMIHLGMSRFFGGHGLHSNKATKNLIAYIESFNPDLIHLHNLHGYYLNVPMLFDFLNKRPDIKIVWTLHDCWAFSGSSAYFSFDGCQKWDDGCVICNNTSTYPKTIAKGKQERNFKWKKDKFTQINDMVIVTPSDWLKDLTEKTFLKKYPIKRIYNGFDTNVFNPAEKVNTDKKIILGVSNIWEKRKGLDDFIKLNELISDEYQIMLIGLSEKQIKELPSNIIGIERTDNIEELVSLYSSAYVYLNLSVEETLGMTTIESIACGTPVIVYNQTAVPEVVNDCVGFVVEAGDVKQLWSLIENTDFDGYNSDELREYGLKFDKKNMVNNYINTYKQLLGENDESNSTRRI</sequence>
<evidence type="ECO:0000256" key="1">
    <source>
        <dbReference type="ARBA" id="ARBA00022679"/>
    </source>
</evidence>
<dbReference type="PANTHER" id="PTHR46401">
    <property type="entry name" value="GLYCOSYLTRANSFERASE WBBK-RELATED"/>
    <property type="match status" value="1"/>
</dbReference>
<evidence type="ECO:0000313" key="4">
    <source>
        <dbReference type="Proteomes" id="UP000515928"/>
    </source>
</evidence>
<dbReference type="KEGG" id="eio:H9L01_07920"/>
<dbReference type="EMBL" id="CP060715">
    <property type="protein sequence ID" value="QNN60291.1"/>
    <property type="molecule type" value="Genomic_DNA"/>
</dbReference>
<dbReference type="Proteomes" id="UP000515928">
    <property type="component" value="Chromosome"/>
</dbReference>
<dbReference type="SUPFAM" id="SSF53756">
    <property type="entry name" value="UDP-Glycosyltransferase/glycogen phosphorylase"/>
    <property type="match status" value="1"/>
</dbReference>
<dbReference type="Pfam" id="PF13692">
    <property type="entry name" value="Glyco_trans_1_4"/>
    <property type="match status" value="1"/>
</dbReference>
<organism evidence="3 4">
    <name type="scientific">Erysipelothrix inopinata</name>
    <dbReference type="NCBI Taxonomy" id="225084"/>
    <lineage>
        <taxon>Bacteria</taxon>
        <taxon>Bacillati</taxon>
        <taxon>Bacillota</taxon>
        <taxon>Erysipelotrichia</taxon>
        <taxon>Erysipelotrichales</taxon>
        <taxon>Erysipelotrichaceae</taxon>
        <taxon>Erysipelothrix</taxon>
    </lineage>
</organism>
<dbReference type="PANTHER" id="PTHR46401:SF2">
    <property type="entry name" value="GLYCOSYLTRANSFERASE WBBK-RELATED"/>
    <property type="match status" value="1"/>
</dbReference>
<keyword evidence="1 3" id="KW-0808">Transferase</keyword>
<accession>A0A7G9RXG6</accession>
<dbReference type="InterPro" id="IPR028098">
    <property type="entry name" value="Glyco_trans_4-like_N"/>
</dbReference>
<dbReference type="AlphaFoldDB" id="A0A7G9RXG6"/>
<reference evidence="3 4" key="1">
    <citation type="submission" date="2020-08" db="EMBL/GenBank/DDBJ databases">
        <title>Genome sequence of Erysipelothrix inopinata DSM 15511T.</title>
        <authorList>
            <person name="Hyun D.-W."/>
            <person name="Bae J.-W."/>
        </authorList>
    </citation>
    <scope>NUCLEOTIDE SEQUENCE [LARGE SCALE GENOMIC DNA]</scope>
    <source>
        <strain evidence="3 4">DSM 15511</strain>
    </source>
</reference>